<dbReference type="EMBL" id="HBUE01295151">
    <property type="protein sequence ID" value="CAG6575949.1"/>
    <property type="molecule type" value="Transcribed_RNA"/>
</dbReference>
<protein>
    <submittedName>
        <fullName evidence="1">(northern house mosquito) hypothetical protein</fullName>
    </submittedName>
</protein>
<dbReference type="EMBL" id="HBUE01189342">
    <property type="protein sequence ID" value="CAG6524268.1"/>
    <property type="molecule type" value="Transcribed_RNA"/>
</dbReference>
<proteinExistence type="predicted"/>
<dbReference type="EMBL" id="HBUE01189339">
    <property type="protein sequence ID" value="CAG6524267.1"/>
    <property type="molecule type" value="Transcribed_RNA"/>
</dbReference>
<reference evidence="1" key="1">
    <citation type="submission" date="2021-05" db="EMBL/GenBank/DDBJ databases">
        <authorList>
            <person name="Alioto T."/>
            <person name="Alioto T."/>
            <person name="Gomez Garrido J."/>
        </authorList>
    </citation>
    <scope>NUCLEOTIDE SEQUENCE</scope>
</reference>
<accession>A0A8D8E6S5</accession>
<dbReference type="EMBL" id="HBUE01295148">
    <property type="protein sequence ID" value="CAG6575948.1"/>
    <property type="molecule type" value="Transcribed_RNA"/>
</dbReference>
<evidence type="ECO:0000313" key="1">
    <source>
        <dbReference type="EMBL" id="CAG6524268.1"/>
    </source>
</evidence>
<dbReference type="EMBL" id="HBUE01295153">
    <property type="protein sequence ID" value="CAG6575952.1"/>
    <property type="molecule type" value="Transcribed_RNA"/>
</dbReference>
<organism evidence="1">
    <name type="scientific">Culex pipiens</name>
    <name type="common">House mosquito</name>
    <dbReference type="NCBI Taxonomy" id="7175"/>
    <lineage>
        <taxon>Eukaryota</taxon>
        <taxon>Metazoa</taxon>
        <taxon>Ecdysozoa</taxon>
        <taxon>Arthropoda</taxon>
        <taxon>Hexapoda</taxon>
        <taxon>Insecta</taxon>
        <taxon>Pterygota</taxon>
        <taxon>Neoptera</taxon>
        <taxon>Endopterygota</taxon>
        <taxon>Diptera</taxon>
        <taxon>Nematocera</taxon>
        <taxon>Culicoidea</taxon>
        <taxon>Culicidae</taxon>
        <taxon>Culicinae</taxon>
        <taxon>Culicini</taxon>
        <taxon>Culex</taxon>
        <taxon>Culex</taxon>
    </lineage>
</organism>
<sequence length="122" mass="13441">MPEEVLLGVQLLVDANHVHERGKSRFGPNTGYVQLVAGQQHRDTERLLERCVRHGGQRHDLVVLTRGVQVGRGPAEVRCRLGNIFAPFAEQPIQRGQSVHLDGTGRLLQLELASSLGKVVLP</sequence>
<dbReference type="EMBL" id="HBUE01189344">
    <property type="protein sequence ID" value="CAG6524271.1"/>
    <property type="molecule type" value="Transcribed_RNA"/>
</dbReference>
<dbReference type="AlphaFoldDB" id="A0A8D8E6S5"/>
<name>A0A8D8E6S5_CULPI</name>